<feature type="signal peptide" evidence="1">
    <location>
        <begin position="1"/>
        <end position="20"/>
    </location>
</feature>
<keyword evidence="3" id="KW-1185">Reference proteome</keyword>
<dbReference type="AlphaFoldDB" id="A0AA39QZU6"/>
<protein>
    <submittedName>
        <fullName evidence="2">Uncharacterized protein</fullName>
    </submittedName>
</protein>
<dbReference type="EMBL" id="JAFEKC020000014">
    <property type="protein sequence ID" value="KAK0510846.1"/>
    <property type="molecule type" value="Genomic_DNA"/>
</dbReference>
<gene>
    <name evidence="2" type="ORF">JMJ35_006398</name>
</gene>
<keyword evidence="1" id="KW-0732">Signal</keyword>
<feature type="chain" id="PRO_5041255177" evidence="1">
    <location>
        <begin position="21"/>
        <end position="472"/>
    </location>
</feature>
<organism evidence="2 3">
    <name type="scientific">Cladonia borealis</name>
    <dbReference type="NCBI Taxonomy" id="184061"/>
    <lineage>
        <taxon>Eukaryota</taxon>
        <taxon>Fungi</taxon>
        <taxon>Dikarya</taxon>
        <taxon>Ascomycota</taxon>
        <taxon>Pezizomycotina</taxon>
        <taxon>Lecanoromycetes</taxon>
        <taxon>OSLEUM clade</taxon>
        <taxon>Lecanoromycetidae</taxon>
        <taxon>Lecanorales</taxon>
        <taxon>Lecanorineae</taxon>
        <taxon>Cladoniaceae</taxon>
        <taxon>Cladonia</taxon>
    </lineage>
</organism>
<comment type="caution">
    <text evidence="2">The sequence shown here is derived from an EMBL/GenBank/DDBJ whole genome shotgun (WGS) entry which is preliminary data.</text>
</comment>
<evidence type="ECO:0000256" key="1">
    <source>
        <dbReference type="SAM" id="SignalP"/>
    </source>
</evidence>
<proteinExistence type="predicted"/>
<evidence type="ECO:0000313" key="2">
    <source>
        <dbReference type="EMBL" id="KAK0510846.1"/>
    </source>
</evidence>
<dbReference type="Proteomes" id="UP001166286">
    <property type="component" value="Unassembled WGS sequence"/>
</dbReference>
<evidence type="ECO:0000313" key="3">
    <source>
        <dbReference type="Proteomes" id="UP001166286"/>
    </source>
</evidence>
<reference evidence="2" key="1">
    <citation type="submission" date="2023-03" db="EMBL/GenBank/DDBJ databases">
        <title>Complete genome of Cladonia borealis.</title>
        <authorList>
            <person name="Park H."/>
        </authorList>
    </citation>
    <scope>NUCLEOTIDE SEQUENCE</scope>
    <source>
        <strain evidence="2">ANT050790</strain>
    </source>
</reference>
<accession>A0AA39QZU6</accession>
<name>A0AA39QZU6_9LECA</name>
<sequence length="472" mass="50220">MLSSSRFLVLASAAFSLTAAIPQETSLTQAPQPVNCTDVSTSAGYNSSCWDQLNVPSYLTEWQAKTPTCMAGSTSNDVCCKVKEYWANCFIRLATGVTGGDCSGLGSPSCNYSATINASLLSSPTAPQIRYVLREIIAINELFDAYYGARTEGVLQDAALAAATTIGEIGDSLDYSGTTSLNYENAQSALSLGLPFFGDPSLQNESFSAALPLLQHGRLFLESLQRTPDMSSSIWHNTTSTYAYPLRFTASQLPGSQSLGRTYSTLNAALLQAMSSIPTFLNFSTNGSWITPLITPTLLSNSTPGVDLAVLTYATSSTLAQQNFSITLLAASGLNDSATLTGLQSKVHYNGTNILQTIAGTTIYWSPNTHRHYQFNHSGTGGPKNGSVVDPYNVLTLIEQNQWADLPTMFDGAYNCTSQGFVGPLTSVVHLLPDGTVDMSCLSALPVYITNRASCPMGAVMVNGTCPFQSLP</sequence>